<dbReference type="SUPFAM" id="SSF160379">
    <property type="entry name" value="SP0830-like"/>
    <property type="match status" value="1"/>
</dbReference>
<sequence length="134" mass="15089">MSSNTRTQLSYISLLRGVNVGGHRSIKMSELQSIFSSVGCINIKTLKTSGNVVFEYLHSDHGVDDVKNLEQAYSKGQSHKDLYVTLLAETPSDESMKEVCDDRKLFEPDEFHIEGRTIYMKLVNTATKTKLTNK</sequence>
<proteinExistence type="predicted"/>
<evidence type="ECO:0008006" key="3">
    <source>
        <dbReference type="Google" id="ProtNLM"/>
    </source>
</evidence>
<dbReference type="EMBL" id="VFQX01000007">
    <property type="protein sequence ID" value="KAF0983072.1"/>
    <property type="molecule type" value="Genomic_DNA"/>
</dbReference>
<protein>
    <recommendedName>
        <fullName evidence="3">DUF1697 domain-containing protein</fullName>
    </recommendedName>
</protein>
<keyword evidence="2" id="KW-1185">Reference proteome</keyword>
<dbReference type="OrthoDB" id="109291at2759"/>
<dbReference type="Proteomes" id="UP000444721">
    <property type="component" value="Unassembled WGS sequence"/>
</dbReference>
<accession>A0A6A5C831</accession>
<reference evidence="1 2" key="1">
    <citation type="journal article" date="2019" name="Sci. Rep.">
        <title>Nanopore sequencing improves the draft genome of the human pathogenic amoeba Naegleria fowleri.</title>
        <authorList>
            <person name="Liechti N."/>
            <person name="Schurch N."/>
            <person name="Bruggmann R."/>
            <person name="Wittwer M."/>
        </authorList>
    </citation>
    <scope>NUCLEOTIDE SEQUENCE [LARGE SCALE GENOMIC DNA]</scope>
    <source>
        <strain evidence="1 2">ATCC 30894</strain>
    </source>
</reference>
<evidence type="ECO:0000313" key="1">
    <source>
        <dbReference type="EMBL" id="KAF0983072.1"/>
    </source>
</evidence>
<name>A0A6A5C831_NAEFO</name>
<evidence type="ECO:0000313" key="2">
    <source>
        <dbReference type="Proteomes" id="UP000444721"/>
    </source>
</evidence>
<dbReference type="PANTHER" id="PTHR36439">
    <property type="entry name" value="BLL4334 PROTEIN"/>
    <property type="match status" value="1"/>
</dbReference>
<dbReference type="RefSeq" id="XP_044567785.1">
    <property type="nucleotide sequence ID" value="XM_044701417.1"/>
</dbReference>
<dbReference type="GeneID" id="68118265"/>
<dbReference type="VEuPathDB" id="AmoebaDB:FDP41_011050"/>
<dbReference type="InterPro" id="IPR012545">
    <property type="entry name" value="DUF1697"/>
</dbReference>
<dbReference type="PANTHER" id="PTHR36439:SF1">
    <property type="entry name" value="DUF1697 DOMAIN-CONTAINING PROTEIN"/>
    <property type="match status" value="1"/>
</dbReference>
<dbReference type="Pfam" id="PF08002">
    <property type="entry name" value="DUF1697"/>
    <property type="match status" value="1"/>
</dbReference>
<dbReference type="Gene3D" id="3.30.70.1280">
    <property type="entry name" value="SP0830-like domains"/>
    <property type="match status" value="1"/>
</dbReference>
<comment type="caution">
    <text evidence="1">The sequence shown here is derived from an EMBL/GenBank/DDBJ whole genome shotgun (WGS) entry which is preliminary data.</text>
</comment>
<organism evidence="1 2">
    <name type="scientific">Naegleria fowleri</name>
    <name type="common">Brain eating amoeba</name>
    <dbReference type="NCBI Taxonomy" id="5763"/>
    <lineage>
        <taxon>Eukaryota</taxon>
        <taxon>Discoba</taxon>
        <taxon>Heterolobosea</taxon>
        <taxon>Tetramitia</taxon>
        <taxon>Eutetramitia</taxon>
        <taxon>Vahlkampfiidae</taxon>
        <taxon>Naegleria</taxon>
    </lineage>
</organism>
<dbReference type="AlphaFoldDB" id="A0A6A5C831"/>
<gene>
    <name evidence="1" type="ORF">FDP41_011050</name>
</gene>
<dbReference type="VEuPathDB" id="AmoebaDB:NfTy_016640"/>
<dbReference type="VEuPathDB" id="AmoebaDB:NF0091870"/>